<dbReference type="Gene3D" id="3.90.25.10">
    <property type="entry name" value="UDP-galactose 4-epimerase, domain 1"/>
    <property type="match status" value="1"/>
</dbReference>
<sequence length="297" mass="33226">MTEKALIFGMDSFTGPYLKAELESLGIQVYGTALKQGFTESSRVFTCDIRDRETVRALMSTIRPSMVAVLSAVTFVPEGTDRTIYDINLFAPLNILDILSENPSPCVRILIPGTSHVYGNRRGGRLDEKTSPDPISHYALSKFAMEQMARAYAGKVEVVIPRPFNYTGLGQPVHFLVPKLVDHFRRRAPFMELGNLHVSRDFSDVRDVARAYALLMTMEQPPSLVNIASGQPFSIREILGMLEEMTGHAMEIRVNPAFVRENEILSLCGDNGLLRACGWTPQYTLKDTLMWMLGLSF</sequence>
<dbReference type="SUPFAM" id="SSF51735">
    <property type="entry name" value="NAD(P)-binding Rossmann-fold domains"/>
    <property type="match status" value="1"/>
</dbReference>
<dbReference type="RefSeq" id="WP_144686334.1">
    <property type="nucleotide sequence ID" value="NZ_VLLC01000031.1"/>
</dbReference>
<dbReference type="Proteomes" id="UP000318307">
    <property type="component" value="Unassembled WGS sequence"/>
</dbReference>
<comment type="caution">
    <text evidence="2">The sequence shown here is derived from an EMBL/GenBank/DDBJ whole genome shotgun (WGS) entry which is preliminary data.</text>
</comment>
<gene>
    <name evidence="2" type="ORF">LZ24_02916</name>
</gene>
<dbReference type="InterPro" id="IPR016040">
    <property type="entry name" value="NAD(P)-bd_dom"/>
</dbReference>
<dbReference type="PANTHER" id="PTHR43000">
    <property type="entry name" value="DTDP-D-GLUCOSE 4,6-DEHYDRATASE-RELATED"/>
    <property type="match status" value="1"/>
</dbReference>
<protein>
    <submittedName>
        <fullName evidence="2">Nucleoside-diphosphate-sugar epimerase</fullName>
    </submittedName>
</protein>
<evidence type="ECO:0000259" key="1">
    <source>
        <dbReference type="Pfam" id="PF16363"/>
    </source>
</evidence>
<dbReference type="AlphaFoldDB" id="A0A562RCD2"/>
<dbReference type="Pfam" id="PF16363">
    <property type="entry name" value="GDP_Man_Dehyd"/>
    <property type="match status" value="1"/>
</dbReference>
<evidence type="ECO:0000313" key="2">
    <source>
        <dbReference type="EMBL" id="TWI66066.1"/>
    </source>
</evidence>
<organism evidence="2 3">
    <name type="scientific">Desulfobotulus alkaliphilus</name>
    <dbReference type="NCBI Taxonomy" id="622671"/>
    <lineage>
        <taxon>Bacteria</taxon>
        <taxon>Pseudomonadati</taxon>
        <taxon>Thermodesulfobacteriota</taxon>
        <taxon>Desulfobacteria</taxon>
        <taxon>Desulfobacterales</taxon>
        <taxon>Desulfobacteraceae</taxon>
        <taxon>Desulfobotulus</taxon>
    </lineage>
</organism>
<name>A0A562RCD2_9BACT</name>
<accession>A0A562RCD2</accession>
<dbReference type="InterPro" id="IPR036291">
    <property type="entry name" value="NAD(P)-bd_dom_sf"/>
</dbReference>
<reference evidence="2 3" key="1">
    <citation type="submission" date="2019-07" db="EMBL/GenBank/DDBJ databases">
        <title>Genome sequencing of 100 strains of the haloalkaliphilic chemolithoautotrophic sulfur-oxidizing bacterium Thioalkalivibrio.</title>
        <authorList>
            <person name="Muyzer G."/>
        </authorList>
    </citation>
    <scope>NUCLEOTIDE SEQUENCE [LARGE SCALE GENOMIC DNA]</scope>
    <source>
        <strain evidence="2 3">ASO4-4</strain>
    </source>
</reference>
<keyword evidence="3" id="KW-1185">Reference proteome</keyword>
<dbReference type="OrthoDB" id="9801785at2"/>
<feature type="domain" description="NAD(P)-binding" evidence="1">
    <location>
        <begin position="38"/>
        <end position="289"/>
    </location>
</feature>
<dbReference type="Gene3D" id="3.40.50.720">
    <property type="entry name" value="NAD(P)-binding Rossmann-like Domain"/>
    <property type="match status" value="1"/>
</dbReference>
<evidence type="ECO:0000313" key="3">
    <source>
        <dbReference type="Proteomes" id="UP000318307"/>
    </source>
</evidence>
<dbReference type="EMBL" id="VLLC01000031">
    <property type="protein sequence ID" value="TWI66066.1"/>
    <property type="molecule type" value="Genomic_DNA"/>
</dbReference>
<proteinExistence type="predicted"/>